<keyword evidence="1" id="KW-1133">Transmembrane helix</keyword>
<accession>C6W1A5</accession>
<feature type="transmembrane region" description="Helical" evidence="1">
    <location>
        <begin position="292"/>
        <end position="310"/>
    </location>
</feature>
<dbReference type="SUPFAM" id="SSF81442">
    <property type="entry name" value="Cytochrome c oxidase subunit I-like"/>
    <property type="match status" value="1"/>
</dbReference>
<feature type="transmembrane region" description="Helical" evidence="1">
    <location>
        <begin position="373"/>
        <end position="390"/>
    </location>
</feature>
<dbReference type="Gene3D" id="1.20.210.10">
    <property type="entry name" value="Cytochrome c oxidase-like, subunit I domain"/>
    <property type="match status" value="2"/>
</dbReference>
<feature type="transmembrane region" description="Helical" evidence="1">
    <location>
        <begin position="316"/>
        <end position="334"/>
    </location>
</feature>
<keyword evidence="3" id="KW-1185">Reference proteome</keyword>
<keyword evidence="1" id="KW-0472">Membrane</keyword>
<dbReference type="EMBL" id="CP001619">
    <property type="protein sequence ID" value="ACT91962.1"/>
    <property type="molecule type" value="Genomic_DNA"/>
</dbReference>
<feature type="transmembrane region" description="Helical" evidence="1">
    <location>
        <begin position="120"/>
        <end position="142"/>
    </location>
</feature>
<feature type="transmembrane region" description="Helical" evidence="1">
    <location>
        <begin position="226"/>
        <end position="243"/>
    </location>
</feature>
<name>C6W1A5_DYAFD</name>
<feature type="transmembrane region" description="Helical" evidence="1">
    <location>
        <begin position="20"/>
        <end position="43"/>
    </location>
</feature>
<dbReference type="AlphaFoldDB" id="C6W1A5"/>
<dbReference type="HOGENOM" id="CLU_034656_1_0_10"/>
<keyword evidence="1" id="KW-0812">Transmembrane</keyword>
<feature type="transmembrane region" description="Helical" evidence="1">
    <location>
        <begin position="55"/>
        <end position="79"/>
    </location>
</feature>
<protein>
    <submittedName>
        <fullName evidence="2">Uncharacterized protein</fullName>
    </submittedName>
</protein>
<sequence length="428" mass="47267">MLMIVRMSEINVSKAPPLRVVVPFYATGALFFLVLAVLMFLSANDLTGHYFSPHLLAIVHTAVLGWGTMVIFGAAYELLPVLCENNLYSNRLAGCSYVLLLIGLALLIPAFWSFSAGTGMIAGGSFVLAATLCYVLNVLFTSTIDDSHGLHQKFLVTSALWLLVTVTLGLCLAINLRYPFMTRNHLDIMKFHAHAGIGGWFLQLITGVSIKLVPMFLVAKNAKTTWLNAAWILQNAGLALFLLDGHLTGSADRDLLYAGITALGIAAWLWYINDARHNRLRKRIDIPMKLTLSSFVFIVAAILLIPVAQSSVQPKWVLMYGTLLFLGCLTSLILGQTFKTLPFIVWNEISRRSRVISLPRDLYSETLLRCQQYLYYAAVASLLAGMLLASTTTVSIALVLWVLLALIYVANVFKILFHLTNTRHANDA</sequence>
<reference evidence="2 3" key="1">
    <citation type="journal article" date="2009" name="Stand. Genomic Sci.">
        <title>Complete genome sequence of Dyadobacter fermentans type strain (NS114).</title>
        <authorList>
            <person name="Lang E."/>
            <person name="Lapidus A."/>
            <person name="Chertkov O."/>
            <person name="Brettin T."/>
            <person name="Detter J.C."/>
            <person name="Han C."/>
            <person name="Copeland A."/>
            <person name="Glavina Del Rio T."/>
            <person name="Nolan M."/>
            <person name="Chen F."/>
            <person name="Lucas S."/>
            <person name="Tice H."/>
            <person name="Cheng J.F."/>
            <person name="Land M."/>
            <person name="Hauser L."/>
            <person name="Chang Y.J."/>
            <person name="Jeffries C.D."/>
            <person name="Kopitz M."/>
            <person name="Bruce D."/>
            <person name="Goodwin L."/>
            <person name="Pitluck S."/>
            <person name="Ovchinnikova G."/>
            <person name="Pati A."/>
            <person name="Ivanova N."/>
            <person name="Mavrommatis K."/>
            <person name="Chen A."/>
            <person name="Palaniappan K."/>
            <person name="Chain P."/>
            <person name="Bristow J."/>
            <person name="Eisen J.A."/>
            <person name="Markowitz V."/>
            <person name="Hugenholtz P."/>
            <person name="Goker M."/>
            <person name="Rohde M."/>
            <person name="Kyrpides N.C."/>
            <person name="Klenk H.P."/>
        </authorList>
    </citation>
    <scope>NUCLEOTIDE SEQUENCE [LARGE SCALE GENOMIC DNA]</scope>
    <source>
        <strain evidence="3">ATCC 700827 / DSM 18053 / CIP 107007 / KCTC 52180 / NS114</strain>
    </source>
</reference>
<dbReference type="InterPro" id="IPR036927">
    <property type="entry name" value="Cyt_c_oxase-like_su1_sf"/>
</dbReference>
<evidence type="ECO:0000256" key="1">
    <source>
        <dbReference type="SAM" id="Phobius"/>
    </source>
</evidence>
<organism evidence="2 3">
    <name type="scientific">Dyadobacter fermentans (strain ATCC 700827 / DSM 18053 / CIP 107007 / KCTC 52180 / NS114)</name>
    <dbReference type="NCBI Taxonomy" id="471854"/>
    <lineage>
        <taxon>Bacteria</taxon>
        <taxon>Pseudomonadati</taxon>
        <taxon>Bacteroidota</taxon>
        <taxon>Cytophagia</taxon>
        <taxon>Cytophagales</taxon>
        <taxon>Spirosomataceae</taxon>
        <taxon>Dyadobacter</taxon>
    </lineage>
</organism>
<feature type="transmembrane region" description="Helical" evidence="1">
    <location>
        <begin position="396"/>
        <end position="417"/>
    </location>
</feature>
<dbReference type="Proteomes" id="UP000002011">
    <property type="component" value="Chromosome"/>
</dbReference>
<feature type="transmembrane region" description="Helical" evidence="1">
    <location>
        <begin position="154"/>
        <end position="180"/>
    </location>
</feature>
<dbReference type="STRING" id="471854.Dfer_0700"/>
<gene>
    <name evidence="2" type="ordered locus">Dfer_0700</name>
</gene>
<evidence type="ECO:0000313" key="2">
    <source>
        <dbReference type="EMBL" id="ACT91962.1"/>
    </source>
</evidence>
<proteinExistence type="predicted"/>
<evidence type="ECO:0000313" key="3">
    <source>
        <dbReference type="Proteomes" id="UP000002011"/>
    </source>
</evidence>
<feature type="transmembrane region" description="Helical" evidence="1">
    <location>
        <begin position="200"/>
        <end position="219"/>
    </location>
</feature>
<feature type="transmembrane region" description="Helical" evidence="1">
    <location>
        <begin position="255"/>
        <end position="272"/>
    </location>
</feature>
<dbReference type="eggNOG" id="COG3278">
    <property type="taxonomic scope" value="Bacteria"/>
</dbReference>
<feature type="transmembrane region" description="Helical" evidence="1">
    <location>
        <begin position="91"/>
        <end position="114"/>
    </location>
</feature>
<dbReference type="KEGG" id="dfe:Dfer_0700"/>